<protein>
    <recommendedName>
        <fullName evidence="5">Secreted protein</fullName>
    </recommendedName>
</protein>
<dbReference type="AlphaFoldDB" id="A0AAE8MAA9"/>
<evidence type="ECO:0000256" key="2">
    <source>
        <dbReference type="SAM" id="SignalP"/>
    </source>
</evidence>
<keyword evidence="2" id="KW-0732">Signal</keyword>
<comment type="caution">
    <text evidence="3">The sequence shown here is derived from an EMBL/GenBank/DDBJ whole genome shotgun (WGS) entry which is preliminary data.</text>
</comment>
<name>A0AAE8MAA9_9HYPO</name>
<proteinExistence type="predicted"/>
<keyword evidence="4" id="KW-1185">Reference proteome</keyword>
<organism evidence="3 4">
    <name type="scientific">Fusarium torulosum</name>
    <dbReference type="NCBI Taxonomy" id="33205"/>
    <lineage>
        <taxon>Eukaryota</taxon>
        <taxon>Fungi</taxon>
        <taxon>Dikarya</taxon>
        <taxon>Ascomycota</taxon>
        <taxon>Pezizomycotina</taxon>
        <taxon>Sordariomycetes</taxon>
        <taxon>Hypocreomycetidae</taxon>
        <taxon>Hypocreales</taxon>
        <taxon>Nectriaceae</taxon>
        <taxon>Fusarium</taxon>
    </lineage>
</organism>
<evidence type="ECO:0008006" key="5">
    <source>
        <dbReference type="Google" id="ProtNLM"/>
    </source>
</evidence>
<feature type="region of interest" description="Disordered" evidence="1">
    <location>
        <begin position="50"/>
        <end position="92"/>
    </location>
</feature>
<accession>A0AAE8MAA9</accession>
<sequence>MLSFHFSFFVAFLFWAITLEAAPAMYHHYRHGNHHLRDLHASRAALLHRTRSHSHDAPQVSFEKAQEPSGSARAQVVPDQETQDHSIERLTV</sequence>
<dbReference type="EMBL" id="ONZP01000240">
    <property type="protein sequence ID" value="SPJ78749.1"/>
    <property type="molecule type" value="Genomic_DNA"/>
</dbReference>
<dbReference type="Proteomes" id="UP001187734">
    <property type="component" value="Unassembled WGS sequence"/>
</dbReference>
<reference evidence="3" key="1">
    <citation type="submission" date="2018-03" db="EMBL/GenBank/DDBJ databases">
        <authorList>
            <person name="Guldener U."/>
        </authorList>
    </citation>
    <scope>NUCLEOTIDE SEQUENCE</scope>
</reference>
<feature type="signal peptide" evidence="2">
    <location>
        <begin position="1"/>
        <end position="21"/>
    </location>
</feature>
<evidence type="ECO:0000313" key="3">
    <source>
        <dbReference type="EMBL" id="SPJ78749.1"/>
    </source>
</evidence>
<gene>
    <name evidence="3" type="ORF">FTOL_07140</name>
</gene>
<evidence type="ECO:0000313" key="4">
    <source>
        <dbReference type="Proteomes" id="UP001187734"/>
    </source>
</evidence>
<evidence type="ECO:0000256" key="1">
    <source>
        <dbReference type="SAM" id="MobiDB-lite"/>
    </source>
</evidence>
<feature type="compositionally biased region" description="Basic and acidic residues" evidence="1">
    <location>
        <begin position="82"/>
        <end position="92"/>
    </location>
</feature>
<feature type="chain" id="PRO_5042238653" description="Secreted protein" evidence="2">
    <location>
        <begin position="22"/>
        <end position="92"/>
    </location>
</feature>